<evidence type="ECO:0000256" key="17">
    <source>
        <dbReference type="HAMAP-Rule" id="MF_01965"/>
    </source>
</evidence>
<keyword evidence="12 17" id="KW-0456">Lyase</keyword>
<feature type="binding site" evidence="17">
    <location>
        <position position="239"/>
    </location>
    <ligand>
        <name>(6S)-NADPHX</name>
        <dbReference type="ChEBI" id="CHEBI:64076"/>
    </ligand>
</feature>
<evidence type="ECO:0000256" key="19">
    <source>
        <dbReference type="PIRNR" id="PIRNR017184"/>
    </source>
</evidence>
<evidence type="ECO:0000256" key="13">
    <source>
        <dbReference type="ARBA" id="ARBA00023268"/>
    </source>
</evidence>
<dbReference type="InterPro" id="IPR029056">
    <property type="entry name" value="Ribokinase-like"/>
</dbReference>
<feature type="binding site" evidence="17">
    <location>
        <position position="346"/>
    </location>
    <ligand>
        <name>(6S)-NADPHX</name>
        <dbReference type="ChEBI" id="CHEBI:64076"/>
    </ligand>
</feature>
<dbReference type="GO" id="GO:0046872">
    <property type="term" value="F:metal ion binding"/>
    <property type="evidence" value="ECO:0007669"/>
    <property type="project" value="UniProtKB-UniRule"/>
</dbReference>
<comment type="similarity">
    <text evidence="18">Belongs to the NnrE/AIBP family.</text>
</comment>
<evidence type="ECO:0000256" key="10">
    <source>
        <dbReference type="ARBA" id="ARBA00023027"/>
    </source>
</evidence>
<evidence type="ECO:0000313" key="22">
    <source>
        <dbReference type="EMBL" id="CAI26840.1"/>
    </source>
</evidence>
<evidence type="ECO:0000256" key="2">
    <source>
        <dbReference type="ARBA" id="ARBA00000909"/>
    </source>
</evidence>
<comment type="cofactor">
    <cofactor evidence="17">
        <name>Mg(2+)</name>
        <dbReference type="ChEBI" id="CHEBI:18420"/>
    </cofactor>
</comment>
<feature type="domain" description="YjeF C-terminal" evidence="20">
    <location>
        <begin position="204"/>
        <end position="462"/>
    </location>
</feature>
<proteinExistence type="inferred from homology"/>
<dbReference type="PROSITE" id="PS51383">
    <property type="entry name" value="YJEF_C_3"/>
    <property type="match status" value="1"/>
</dbReference>
<dbReference type="PROSITE" id="PS01050">
    <property type="entry name" value="YJEF_C_2"/>
    <property type="match status" value="1"/>
</dbReference>
<dbReference type="GO" id="GO:0005524">
    <property type="term" value="F:ATP binding"/>
    <property type="evidence" value="ECO:0007669"/>
    <property type="project" value="UniProtKB-UniRule"/>
</dbReference>
<dbReference type="Gene3D" id="3.40.50.10260">
    <property type="entry name" value="YjeF N-terminal domain"/>
    <property type="match status" value="1"/>
</dbReference>
<organism evidence="22 23">
    <name type="scientific">Ehrlichia ruminantium (strain Welgevonden)</name>
    <dbReference type="NCBI Taxonomy" id="254945"/>
    <lineage>
        <taxon>Bacteria</taxon>
        <taxon>Pseudomonadati</taxon>
        <taxon>Pseudomonadota</taxon>
        <taxon>Alphaproteobacteria</taxon>
        <taxon>Rickettsiales</taxon>
        <taxon>Anaplasmataceae</taxon>
        <taxon>Ehrlichia</taxon>
    </lineage>
</organism>
<comment type="catalytic activity">
    <reaction evidence="15 17 19">
        <text>(6S)-NADHX + ADP = AMP + phosphate + NADH + H(+)</text>
        <dbReference type="Rhea" id="RHEA:32223"/>
        <dbReference type="ChEBI" id="CHEBI:15378"/>
        <dbReference type="ChEBI" id="CHEBI:43474"/>
        <dbReference type="ChEBI" id="CHEBI:57945"/>
        <dbReference type="ChEBI" id="CHEBI:64074"/>
        <dbReference type="ChEBI" id="CHEBI:456215"/>
        <dbReference type="ChEBI" id="CHEBI:456216"/>
        <dbReference type="EC" id="4.2.1.136"/>
    </reaction>
</comment>
<evidence type="ECO:0000256" key="14">
    <source>
        <dbReference type="ARBA" id="ARBA00025153"/>
    </source>
</evidence>
<dbReference type="EC" id="5.1.99.6" evidence="19"/>
<accession>A0A0H3LZN2</accession>
<dbReference type="PANTHER" id="PTHR12592:SF0">
    <property type="entry name" value="ATP-DEPENDENT (S)-NAD(P)H-HYDRATE DEHYDRATASE"/>
    <property type="match status" value="1"/>
</dbReference>
<comment type="similarity">
    <text evidence="4 19">In the C-terminal section; belongs to the NnrD/CARKD family.</text>
</comment>
<dbReference type="PIRSF" id="PIRSF017184">
    <property type="entry name" value="Nnr"/>
    <property type="match status" value="1"/>
</dbReference>
<dbReference type="eggNOG" id="COG0062">
    <property type="taxonomic scope" value="Bacteria"/>
</dbReference>
<keyword evidence="11 18" id="KW-0413">Isomerase</keyword>
<feature type="domain" description="YjeF N-terminal" evidence="21">
    <location>
        <begin position="6"/>
        <end position="197"/>
    </location>
</feature>
<reference evidence="22 23" key="1">
    <citation type="journal article" date="2006" name="J. Bacteriol.">
        <title>Comparative genomic analysis of three strains of Ehrlichia ruminantium reveals an active process of genome size plasticity.</title>
        <authorList>
            <person name="Frutos R."/>
            <person name="Viari A."/>
            <person name="Ferraz C."/>
            <person name="Morgat A."/>
            <person name="Eychenie S."/>
            <person name="Kandassami Y."/>
            <person name="Chantal I."/>
            <person name="Bensaid A."/>
            <person name="Coissac E."/>
            <person name="Vachiery N."/>
            <person name="Demaille J."/>
            <person name="Martinez D."/>
        </authorList>
    </citation>
    <scope>NUCLEOTIDE SEQUENCE [LARGE SCALE GENOMIC DNA]</scope>
    <source>
        <strain evidence="22 23">Welgevonden</strain>
    </source>
</reference>
<feature type="binding site" evidence="18">
    <location>
        <position position="143"/>
    </location>
    <ligand>
        <name>K(+)</name>
        <dbReference type="ChEBI" id="CHEBI:29103"/>
    </ligand>
</feature>
<dbReference type="GO" id="GO:0046496">
    <property type="term" value="P:nicotinamide nucleotide metabolic process"/>
    <property type="evidence" value="ECO:0007669"/>
    <property type="project" value="UniProtKB-UniRule"/>
</dbReference>
<comment type="function">
    <text evidence="14 19">Bifunctional enzyme that catalyzes the epimerization of the S- and R-forms of NAD(P)HX and the dehydration of the S-form of NAD(P)HX at the expense of ADP, which is converted to AMP. This allows the repair of both epimers of NAD(P)HX, a damaged form of NAD(P)H that is a result of enzymatic or heat-dependent hydration.</text>
</comment>
<dbReference type="NCBIfam" id="TIGR00197">
    <property type="entry name" value="yjeF_nterm"/>
    <property type="match status" value="1"/>
</dbReference>
<feature type="binding site" evidence="18">
    <location>
        <position position="140"/>
    </location>
    <ligand>
        <name>(6S)-NADPHX</name>
        <dbReference type="ChEBI" id="CHEBI:64076"/>
    </ligand>
</feature>
<dbReference type="InterPro" id="IPR004443">
    <property type="entry name" value="YjeF_N_dom"/>
</dbReference>
<dbReference type="eggNOG" id="COG0063">
    <property type="taxonomic scope" value="Bacteria"/>
</dbReference>
<evidence type="ECO:0000256" key="5">
    <source>
        <dbReference type="ARBA" id="ARBA00022723"/>
    </source>
</evidence>
<keyword evidence="13" id="KW-0511">Multifunctional enzyme</keyword>
<evidence type="ECO:0000256" key="12">
    <source>
        <dbReference type="ARBA" id="ARBA00023239"/>
    </source>
</evidence>
<feature type="binding site" evidence="18">
    <location>
        <begin position="54"/>
        <end position="58"/>
    </location>
    <ligand>
        <name>(6S)-NADPHX</name>
        <dbReference type="ChEBI" id="CHEBI:64076"/>
    </ligand>
</feature>
<dbReference type="EMBL" id="CR925678">
    <property type="protein sequence ID" value="CAI26840.1"/>
    <property type="molecule type" value="Genomic_DNA"/>
</dbReference>
<dbReference type="RefSeq" id="WP_011155020.1">
    <property type="nucleotide sequence ID" value="NC_005295.2"/>
</dbReference>
<keyword evidence="5 18" id="KW-0479">Metal-binding</keyword>
<dbReference type="KEGG" id="eru:Erum3390"/>
<feature type="binding site" evidence="17">
    <location>
        <position position="408"/>
    </location>
    <ligand>
        <name>(6S)-NADPHX</name>
        <dbReference type="ChEBI" id="CHEBI:64076"/>
    </ligand>
</feature>
<comment type="subunit">
    <text evidence="17">Homotetramer.</text>
</comment>
<dbReference type="GO" id="GO:0052856">
    <property type="term" value="F:NAD(P)HX epimerase activity"/>
    <property type="evidence" value="ECO:0007669"/>
    <property type="project" value="UniProtKB-UniRule"/>
</dbReference>
<protein>
    <recommendedName>
        <fullName evidence="19">Bifunctional NAD(P)H-hydrate repair enzyme</fullName>
    </recommendedName>
    <alternativeName>
        <fullName evidence="19">Nicotinamide nucleotide repair protein</fullName>
    </alternativeName>
    <domain>
        <recommendedName>
            <fullName evidence="19">ADP-dependent (S)-NAD(P)H-hydrate dehydratase</fullName>
            <ecNumber evidence="19">4.2.1.136</ecNumber>
        </recommendedName>
        <alternativeName>
            <fullName evidence="19">ADP-dependent NAD(P)HX dehydratase</fullName>
        </alternativeName>
    </domain>
    <domain>
        <recommendedName>
            <fullName evidence="19">NAD(P)H-hydrate epimerase</fullName>
            <ecNumber evidence="19">5.1.99.6</ecNumber>
        </recommendedName>
    </domain>
</protein>
<comment type="cofactor">
    <cofactor evidence="18 19">
        <name>K(+)</name>
        <dbReference type="ChEBI" id="CHEBI:29103"/>
    </cofactor>
    <text evidence="18 19">Binds 1 potassium ion per subunit.</text>
</comment>
<dbReference type="GO" id="GO:0052855">
    <property type="term" value="F:ADP-dependent NAD(P)H-hydrate dehydratase activity"/>
    <property type="evidence" value="ECO:0007669"/>
    <property type="project" value="UniProtKB-UniRule"/>
</dbReference>
<keyword evidence="7 17" id="KW-0067">ATP-binding</keyword>
<dbReference type="AlphaFoldDB" id="A0A0H3LZN2"/>
<dbReference type="HOGENOM" id="CLU_024853_4_1_5"/>
<feature type="binding site" evidence="18">
    <location>
        <position position="55"/>
    </location>
    <ligand>
        <name>K(+)</name>
        <dbReference type="ChEBI" id="CHEBI:29103"/>
    </ligand>
</feature>
<comment type="catalytic activity">
    <reaction evidence="16 17 19">
        <text>(6S)-NADPHX + ADP = AMP + phosphate + NADPH + H(+)</text>
        <dbReference type="Rhea" id="RHEA:32235"/>
        <dbReference type="ChEBI" id="CHEBI:15378"/>
        <dbReference type="ChEBI" id="CHEBI:43474"/>
        <dbReference type="ChEBI" id="CHEBI:57783"/>
        <dbReference type="ChEBI" id="CHEBI:64076"/>
        <dbReference type="ChEBI" id="CHEBI:456215"/>
        <dbReference type="ChEBI" id="CHEBI:456216"/>
        <dbReference type="EC" id="4.2.1.136"/>
    </reaction>
</comment>
<dbReference type="GO" id="GO:0110051">
    <property type="term" value="P:metabolite repair"/>
    <property type="evidence" value="ECO:0007669"/>
    <property type="project" value="TreeGrafter"/>
</dbReference>
<feature type="binding site" evidence="18">
    <location>
        <position position="107"/>
    </location>
    <ligand>
        <name>K(+)</name>
        <dbReference type="ChEBI" id="CHEBI:29103"/>
    </ligand>
</feature>
<keyword evidence="8 17" id="KW-0521">NADP</keyword>
<evidence type="ECO:0000256" key="4">
    <source>
        <dbReference type="ARBA" id="ARBA00009524"/>
    </source>
</evidence>
<sequence>MAMIVLSAAQVLACENRCSIPIASLIQKAGKAVSDVIISSFQRQGVTILAGPGNNGKDGIVVARTLKSFGWPVTLMLYCCDTDIYEDWIVSLTYDGIVNCTNSIIVDALFGIGLSRDVCDDLSKIFNYINSSNKIVVAVDISSGVNCDTGQVMGCALRADLTITFSVLKMAHVLFPGCYYSGRVHVVDIGIDIDDSVVKIHKNTPILWKDEIPKLTYTSNKYNRGYTLVCSIGNKSIGASKLAAMSALKVGSGIVSIACDSVALDLYAVCLTSIMYKLYDDVIDDDRITSVLIGPGCGTSDITKQRVINVLQKKKCVLDADAISVFSGSSDVLFSHIKNDVIMTPHEGEFRRIFPFLTGSKVDMVREAANISGAVIVLKGADTVIGDPDGNIVITNPPFTLATAGSGDVLSGIIAGLLSSGMSSFSAACCGVWIHAECARSYGIGLTADDIILQIPTILKNLLYRNY</sequence>
<keyword evidence="9 18" id="KW-0630">Potassium</keyword>
<comment type="function">
    <text evidence="18">Catalyzes the epimerization of the S- and R-forms of NAD(P)HX, a damaged form of NAD(P)H that is a result of enzymatic or heat-dependent hydration. This is a prerequisite for the S-specific NAD(P)H-hydrate dehydratase to allow the repair of both epimers of NAD(P)HX.</text>
</comment>
<dbReference type="SUPFAM" id="SSF64153">
    <property type="entry name" value="YjeF N-terminal domain-like"/>
    <property type="match status" value="1"/>
</dbReference>
<evidence type="ECO:0000259" key="20">
    <source>
        <dbReference type="PROSITE" id="PS51383"/>
    </source>
</evidence>
<keyword evidence="6 17" id="KW-0547">Nucleotide-binding</keyword>
<evidence type="ECO:0000256" key="3">
    <source>
        <dbReference type="ARBA" id="ARBA00006001"/>
    </source>
</evidence>
<dbReference type="NCBIfam" id="TIGR00196">
    <property type="entry name" value="yjeF_cterm"/>
    <property type="match status" value="1"/>
</dbReference>
<comment type="catalytic activity">
    <reaction evidence="2 18 19">
        <text>(6R)-NADPHX = (6S)-NADPHX</text>
        <dbReference type="Rhea" id="RHEA:32227"/>
        <dbReference type="ChEBI" id="CHEBI:64076"/>
        <dbReference type="ChEBI" id="CHEBI:64077"/>
        <dbReference type="EC" id="5.1.99.6"/>
    </reaction>
</comment>
<dbReference type="Proteomes" id="UP000001021">
    <property type="component" value="Chromosome"/>
</dbReference>
<dbReference type="InterPro" id="IPR036652">
    <property type="entry name" value="YjeF_N_dom_sf"/>
</dbReference>
<evidence type="ECO:0000256" key="8">
    <source>
        <dbReference type="ARBA" id="ARBA00022857"/>
    </source>
</evidence>
<dbReference type="Pfam" id="PF01256">
    <property type="entry name" value="Carb_kinase"/>
    <property type="match status" value="1"/>
</dbReference>
<dbReference type="CDD" id="cd01171">
    <property type="entry name" value="YXKO-related"/>
    <property type="match status" value="1"/>
</dbReference>
<evidence type="ECO:0000313" key="23">
    <source>
        <dbReference type="Proteomes" id="UP000001021"/>
    </source>
</evidence>
<dbReference type="HAMAP" id="MF_01966">
    <property type="entry name" value="NADHX_epimerase"/>
    <property type="match status" value="1"/>
</dbReference>
<keyword evidence="23" id="KW-1185">Reference proteome</keyword>
<comment type="caution">
    <text evidence="18">Lacks conserved residue(s) required for the propagation of feature annotation.</text>
</comment>
<evidence type="ECO:0000256" key="1">
    <source>
        <dbReference type="ARBA" id="ARBA00000013"/>
    </source>
</evidence>
<dbReference type="PROSITE" id="PS51385">
    <property type="entry name" value="YJEF_N"/>
    <property type="match status" value="1"/>
</dbReference>
<evidence type="ECO:0000256" key="18">
    <source>
        <dbReference type="HAMAP-Rule" id="MF_01966"/>
    </source>
</evidence>
<evidence type="ECO:0000256" key="11">
    <source>
        <dbReference type="ARBA" id="ARBA00023235"/>
    </source>
</evidence>
<dbReference type="HAMAP" id="MF_01965">
    <property type="entry name" value="NADHX_dehydratase"/>
    <property type="match status" value="1"/>
</dbReference>
<feature type="binding site" evidence="17">
    <location>
        <begin position="379"/>
        <end position="383"/>
    </location>
    <ligand>
        <name>AMP</name>
        <dbReference type="ChEBI" id="CHEBI:456215"/>
    </ligand>
</feature>
<dbReference type="PANTHER" id="PTHR12592">
    <property type="entry name" value="ATP-DEPENDENT (S)-NAD(P)H-HYDRATE DEHYDRATASE FAMILY MEMBER"/>
    <property type="match status" value="1"/>
</dbReference>
<comment type="similarity">
    <text evidence="17">Belongs to the NnrD/CARKD family.</text>
</comment>
<dbReference type="Gene3D" id="3.40.1190.20">
    <property type="match status" value="1"/>
</dbReference>
<evidence type="ECO:0000256" key="9">
    <source>
        <dbReference type="ARBA" id="ARBA00022958"/>
    </source>
</evidence>
<gene>
    <name evidence="17" type="primary">nnrD</name>
    <name evidence="18" type="synonym">nnrE</name>
    <name evidence="22" type="ordered locus">ERWE_CDS_03460</name>
</gene>
<dbReference type="EC" id="4.2.1.136" evidence="19"/>
<feature type="binding site" evidence="18">
    <location>
        <begin position="111"/>
        <end position="117"/>
    </location>
    <ligand>
        <name>(6S)-NADPHX</name>
        <dbReference type="ChEBI" id="CHEBI:64076"/>
    </ligand>
</feature>
<dbReference type="KEGG" id="erw:ERWE_CDS_03460"/>
<keyword evidence="10 17" id="KW-0520">NAD</keyword>
<comment type="catalytic activity">
    <reaction evidence="1 18 19">
        <text>(6R)-NADHX = (6S)-NADHX</text>
        <dbReference type="Rhea" id="RHEA:32215"/>
        <dbReference type="ChEBI" id="CHEBI:64074"/>
        <dbReference type="ChEBI" id="CHEBI:64075"/>
        <dbReference type="EC" id="5.1.99.6"/>
    </reaction>
</comment>
<dbReference type="InterPro" id="IPR030677">
    <property type="entry name" value="Nnr"/>
</dbReference>
<comment type="function">
    <text evidence="17">Catalyzes the dehydration of the S-form of NAD(P)HX at the expense of ADP, which is converted to AMP. Together with NAD(P)HX epimerase, which catalyzes the epimerization of the S- and R-forms, the enzyme allows the repair of both epimers of NAD(P)HX, a damaged form of NAD(P)H that is a result of enzymatic or heat-dependent hydration.</text>
</comment>
<dbReference type="InterPro" id="IPR000631">
    <property type="entry name" value="CARKD"/>
</dbReference>
<dbReference type="Pfam" id="PF03853">
    <property type="entry name" value="YjeF_N"/>
    <property type="match status" value="1"/>
</dbReference>
<evidence type="ECO:0000256" key="6">
    <source>
        <dbReference type="ARBA" id="ARBA00022741"/>
    </source>
</evidence>
<dbReference type="GeneID" id="33058205"/>
<dbReference type="SUPFAM" id="SSF53613">
    <property type="entry name" value="Ribokinase-like"/>
    <property type="match status" value="1"/>
</dbReference>
<feature type="binding site" evidence="17">
    <location>
        <position position="407"/>
    </location>
    <ligand>
        <name>AMP</name>
        <dbReference type="ChEBI" id="CHEBI:456215"/>
    </ligand>
</feature>
<evidence type="ECO:0000256" key="7">
    <source>
        <dbReference type="ARBA" id="ARBA00022840"/>
    </source>
</evidence>
<evidence type="ECO:0000259" key="21">
    <source>
        <dbReference type="PROSITE" id="PS51385"/>
    </source>
</evidence>
<comment type="similarity">
    <text evidence="3 19">In the N-terminal section; belongs to the NnrE/AIBP family.</text>
</comment>
<feature type="binding site" evidence="17">
    <location>
        <position position="296"/>
    </location>
    <ligand>
        <name>(6S)-NADPHX</name>
        <dbReference type="ChEBI" id="CHEBI:64076"/>
    </ligand>
</feature>
<evidence type="ECO:0000256" key="16">
    <source>
        <dbReference type="ARBA" id="ARBA00049209"/>
    </source>
</evidence>
<dbReference type="InterPro" id="IPR017953">
    <property type="entry name" value="Carbohydrate_kinase_pred_CS"/>
</dbReference>
<evidence type="ECO:0000256" key="15">
    <source>
        <dbReference type="ARBA" id="ARBA00048238"/>
    </source>
</evidence>
<name>A0A0H3LZN2_EHRRW</name>